<dbReference type="InterPro" id="IPR003010">
    <property type="entry name" value="C-N_Hydrolase"/>
</dbReference>
<keyword evidence="3" id="KW-0012">Acyltransferase</keyword>
<keyword evidence="3" id="KW-0449">Lipoprotein</keyword>
<dbReference type="Pfam" id="PF00795">
    <property type="entry name" value="CN_hydrolase"/>
    <property type="match status" value="1"/>
</dbReference>
<dbReference type="PANTHER" id="PTHR43674:SF2">
    <property type="entry name" value="BETA-UREIDOPROPIONASE"/>
    <property type="match status" value="1"/>
</dbReference>
<dbReference type="GO" id="GO:0016746">
    <property type="term" value="F:acyltransferase activity"/>
    <property type="evidence" value="ECO:0007669"/>
    <property type="project" value="UniProtKB-KW"/>
</dbReference>
<dbReference type="eggNOG" id="COG0388">
    <property type="taxonomic scope" value="Bacteria"/>
</dbReference>
<dbReference type="EMBL" id="ACJM01000011">
    <property type="protein sequence ID" value="EEG76965.1"/>
    <property type="molecule type" value="Genomic_DNA"/>
</dbReference>
<evidence type="ECO:0000313" key="4">
    <source>
        <dbReference type="Proteomes" id="UP000006443"/>
    </source>
</evidence>
<comment type="caution">
    <text evidence="3">The sequence shown here is derived from an EMBL/GenBank/DDBJ whole genome shotgun (WGS) entry which is preliminary data.</text>
</comment>
<protein>
    <submittedName>
        <fullName evidence="3">Nitrilase/cyanide hydratase and apolipoprotein N-acyltransferase</fullName>
    </submittedName>
</protein>
<dbReference type="PANTHER" id="PTHR43674">
    <property type="entry name" value="NITRILASE C965.09-RELATED"/>
    <property type="match status" value="1"/>
</dbReference>
<organism evidence="3 4">
    <name type="scientific">Dethiobacter alkaliphilus AHT 1</name>
    <dbReference type="NCBI Taxonomy" id="555088"/>
    <lineage>
        <taxon>Bacteria</taxon>
        <taxon>Bacillati</taxon>
        <taxon>Bacillota</taxon>
        <taxon>Dethiobacteria</taxon>
        <taxon>Dethiobacterales</taxon>
        <taxon>Dethiobacteraceae</taxon>
        <taxon>Dethiobacter</taxon>
    </lineage>
</organism>
<sequence>MTPIMNNIDANLKRGQMFIRQAVQEAELIVLPELWTTGYYLSKSAFFDLAEKVDEKTVPTMQEEAAKSGATIICPFVEKNDEDKIFISTAIINGNGDLQGIVRKSLLWGREQQIFNQGEINYPVFDTDAGKIGVLICYEMEFPETSRLIALAGGEIIVCPSVWSVAASHRWDIQLPARALDNTIYVFGVNTVGNNSCGKSKLVSPLGDILAEASDKKEEILIRAVDREALQWAREEVPYLDDYLQKLTPGGSNLCKPGEDSQS</sequence>
<evidence type="ECO:0000256" key="1">
    <source>
        <dbReference type="ARBA" id="ARBA00022801"/>
    </source>
</evidence>
<dbReference type="GO" id="GO:0016811">
    <property type="term" value="F:hydrolase activity, acting on carbon-nitrogen (but not peptide) bonds, in linear amides"/>
    <property type="evidence" value="ECO:0007669"/>
    <property type="project" value="TreeGrafter"/>
</dbReference>
<dbReference type="InterPro" id="IPR050345">
    <property type="entry name" value="Aliph_Amidase/BUP"/>
</dbReference>
<dbReference type="AlphaFoldDB" id="C0GIB7"/>
<dbReference type="STRING" id="555088.DealDRAFT_2226"/>
<keyword evidence="1" id="KW-0378">Hydrolase</keyword>
<dbReference type="PROSITE" id="PS50263">
    <property type="entry name" value="CN_HYDROLASE"/>
    <property type="match status" value="1"/>
</dbReference>
<reference evidence="3 4" key="1">
    <citation type="submission" date="2009-02" db="EMBL/GenBank/DDBJ databases">
        <title>Sequencing of the draft genome and assembly of Dethiobacter alkaliphilus AHT 1.</title>
        <authorList>
            <consortium name="US DOE Joint Genome Institute (JGI-PGF)"/>
            <person name="Lucas S."/>
            <person name="Copeland A."/>
            <person name="Lapidus A."/>
            <person name="Glavina del Rio T."/>
            <person name="Dalin E."/>
            <person name="Tice H."/>
            <person name="Bruce D."/>
            <person name="Goodwin L."/>
            <person name="Pitluck S."/>
            <person name="Larimer F."/>
            <person name="Land M.L."/>
            <person name="Hauser L."/>
            <person name="Muyzer G."/>
        </authorList>
    </citation>
    <scope>NUCLEOTIDE SEQUENCE [LARGE SCALE GENOMIC DNA]</scope>
    <source>
        <strain evidence="3 4">AHT 1</strain>
    </source>
</reference>
<evidence type="ECO:0000259" key="2">
    <source>
        <dbReference type="PROSITE" id="PS50263"/>
    </source>
</evidence>
<keyword evidence="3" id="KW-0808">Transferase</keyword>
<feature type="domain" description="CN hydrolase" evidence="2">
    <location>
        <begin position="1"/>
        <end position="227"/>
    </location>
</feature>
<gene>
    <name evidence="3" type="ORF">DealDRAFT_2226</name>
</gene>
<proteinExistence type="predicted"/>
<accession>C0GIB7</accession>
<dbReference type="Proteomes" id="UP000006443">
    <property type="component" value="Unassembled WGS sequence"/>
</dbReference>
<evidence type="ECO:0000313" key="3">
    <source>
        <dbReference type="EMBL" id="EEG76965.1"/>
    </source>
</evidence>
<dbReference type="SUPFAM" id="SSF56317">
    <property type="entry name" value="Carbon-nitrogen hydrolase"/>
    <property type="match status" value="1"/>
</dbReference>
<keyword evidence="4" id="KW-1185">Reference proteome</keyword>
<dbReference type="InterPro" id="IPR036526">
    <property type="entry name" value="C-N_Hydrolase_sf"/>
</dbReference>
<dbReference type="Gene3D" id="3.60.110.10">
    <property type="entry name" value="Carbon-nitrogen hydrolase"/>
    <property type="match status" value="1"/>
</dbReference>
<name>C0GIB7_DETAL</name>